<dbReference type="Proteomes" id="UP000185984">
    <property type="component" value="Unassembled WGS sequence"/>
</dbReference>
<dbReference type="InterPro" id="IPR012674">
    <property type="entry name" value="Calycin"/>
</dbReference>
<dbReference type="HAMAP" id="MF_01459">
    <property type="entry name" value="Chrphore_lyase_CpxS"/>
    <property type="match status" value="1"/>
</dbReference>
<dbReference type="STRING" id="247279.NIES1031_12145"/>
<dbReference type="GO" id="GO:0017006">
    <property type="term" value="P:protein-tetrapyrrole linkage"/>
    <property type="evidence" value="ECO:0007669"/>
    <property type="project" value="UniProtKB-UniRule"/>
</dbReference>
<keyword evidence="5" id="KW-1185">Reference proteome</keyword>
<name>A0A1U7HQB8_9CHRO</name>
<evidence type="ECO:0000313" key="5">
    <source>
        <dbReference type="Proteomes" id="UP000185984"/>
    </source>
</evidence>
<dbReference type="EC" id="4.-.-.-" evidence="3"/>
<dbReference type="CDD" id="cd16339">
    <property type="entry name" value="CpcS"/>
    <property type="match status" value="1"/>
</dbReference>
<dbReference type="EMBL" id="MRCC01000009">
    <property type="protein sequence ID" value="OKH25759.1"/>
    <property type="molecule type" value="Genomic_DNA"/>
</dbReference>
<evidence type="ECO:0000313" key="4">
    <source>
        <dbReference type="EMBL" id="OKH25759.1"/>
    </source>
</evidence>
<dbReference type="OrthoDB" id="529172at2"/>
<gene>
    <name evidence="3" type="primary">cpcS</name>
    <name evidence="4" type="ORF">NIES1031_12145</name>
</gene>
<accession>A0A1U7HQB8</accession>
<sequence length="213" mass="23866">MLSFPDFFTACSGKWTTERIYHSMPQGSIERSYTEYQVKPISPTDKQRILTLSTQAGIKVEVQLATVQQEDLPGFAISFNTRSETGETVSMSLQALFVPDTYISAESTAVKLPPPVAAQIATQPEGEVIQGFYLRDEGYSEAGTAVGRFTYQPTRQTLEMTTYYRRSVAVDQMRMVAPNLRLRTIVTYQRPDNTNEIPTIIDLVGFGVEQRSV</sequence>
<dbReference type="InterPro" id="IPR018536">
    <property type="entry name" value="CpcS/CpeS"/>
</dbReference>
<reference evidence="4 5" key="1">
    <citation type="submission" date="2016-11" db="EMBL/GenBank/DDBJ databases">
        <title>Draft Genome Sequences of Nine Cyanobacterial Strains from Diverse Habitats.</title>
        <authorList>
            <person name="Zhu T."/>
            <person name="Hou S."/>
            <person name="Lu X."/>
            <person name="Hess W.R."/>
        </authorList>
    </citation>
    <scope>NUCLEOTIDE SEQUENCE [LARGE SCALE GENOMIC DNA]</scope>
    <source>
        <strain evidence="4 5">5.2 s.c.1</strain>
    </source>
</reference>
<dbReference type="RefSeq" id="WP_073549643.1">
    <property type="nucleotide sequence ID" value="NZ_CAWMVK010000043.1"/>
</dbReference>
<dbReference type="Gene3D" id="2.40.128.20">
    <property type="match status" value="1"/>
</dbReference>
<organism evidence="4 5">
    <name type="scientific">Chroogloeocystis siderophila 5.2 s.c.1</name>
    <dbReference type="NCBI Taxonomy" id="247279"/>
    <lineage>
        <taxon>Bacteria</taxon>
        <taxon>Bacillati</taxon>
        <taxon>Cyanobacteriota</taxon>
        <taxon>Cyanophyceae</taxon>
        <taxon>Oscillatoriophycideae</taxon>
        <taxon>Chroococcales</taxon>
        <taxon>Chroococcaceae</taxon>
        <taxon>Chroogloeocystis</taxon>
    </lineage>
</organism>
<dbReference type="GO" id="GO:0016829">
    <property type="term" value="F:lyase activity"/>
    <property type="evidence" value="ECO:0007669"/>
    <property type="project" value="UniProtKB-KW"/>
</dbReference>
<keyword evidence="2 3" id="KW-0456">Lyase</keyword>
<protein>
    <recommendedName>
        <fullName evidence="3">Chromophore lyase CpcS/CpeS</fullName>
        <ecNumber evidence="3">4.-.-.-</ecNumber>
    </recommendedName>
</protein>
<comment type="similarity">
    <text evidence="1 3">Belongs to the CpcS/CpeS biliprotein lyase family.</text>
</comment>
<evidence type="ECO:0000256" key="2">
    <source>
        <dbReference type="ARBA" id="ARBA00023239"/>
    </source>
</evidence>
<evidence type="ECO:0000256" key="1">
    <source>
        <dbReference type="ARBA" id="ARBA00010681"/>
    </source>
</evidence>
<proteinExistence type="inferred from homology"/>
<dbReference type="AlphaFoldDB" id="A0A1U7HQB8"/>
<comment type="function">
    <text evidence="3">Covalently attaches a chromophore to Cys residue(s) of phycobiliproteins.</text>
</comment>
<comment type="caution">
    <text evidence="4">The sequence shown here is derived from an EMBL/GenBank/DDBJ whole genome shotgun (WGS) entry which is preliminary data.</text>
</comment>
<evidence type="ECO:0000256" key="3">
    <source>
        <dbReference type="HAMAP-Rule" id="MF_01459"/>
    </source>
</evidence>
<dbReference type="Pfam" id="PF09367">
    <property type="entry name" value="CpeS"/>
    <property type="match status" value="2"/>
</dbReference>